<dbReference type="PANTHER" id="PTHR43523">
    <property type="entry name" value="GLUCOSE-1-PHOSPHATE ADENYLYLTRANSFERASE-RELATED"/>
    <property type="match status" value="1"/>
</dbReference>
<keyword evidence="8 9" id="KW-0119">Carbohydrate metabolism</keyword>
<dbReference type="EC" id="2.7.7.27" evidence="9"/>
<keyword evidence="5 9" id="KW-0547">Nucleotide-binding</keyword>
<evidence type="ECO:0000256" key="2">
    <source>
        <dbReference type="ARBA" id="ARBA00022600"/>
    </source>
</evidence>
<dbReference type="HAMAP" id="MF_00624">
    <property type="entry name" value="GlgC"/>
    <property type="match status" value="1"/>
</dbReference>
<dbReference type="NCBIfam" id="TIGR02091">
    <property type="entry name" value="glgC"/>
    <property type="match status" value="1"/>
</dbReference>
<dbReference type="GO" id="GO:0005524">
    <property type="term" value="F:ATP binding"/>
    <property type="evidence" value="ECO:0007669"/>
    <property type="project" value="UniProtKB-KW"/>
</dbReference>
<evidence type="ECO:0000259" key="11">
    <source>
        <dbReference type="Pfam" id="PF00483"/>
    </source>
</evidence>
<keyword evidence="6 9" id="KW-0067">ATP-binding</keyword>
<keyword evidence="4 9" id="KW-0548">Nucleotidyltransferase</keyword>
<dbReference type="GO" id="GO:0008878">
    <property type="term" value="F:glucose-1-phosphate adenylyltransferase activity"/>
    <property type="evidence" value="ECO:0007669"/>
    <property type="project" value="UniProtKB-UniRule"/>
</dbReference>
<dbReference type="GO" id="GO:0005978">
    <property type="term" value="P:glycogen biosynthetic process"/>
    <property type="evidence" value="ECO:0007669"/>
    <property type="project" value="UniProtKB-UniRule"/>
</dbReference>
<keyword evidence="14" id="KW-1185">Reference proteome</keyword>
<dbReference type="InterPro" id="IPR005836">
    <property type="entry name" value="ADP_Glu_pyroP_CS"/>
</dbReference>
<dbReference type="NCBIfam" id="NF002023">
    <property type="entry name" value="PRK00844.1"/>
    <property type="match status" value="1"/>
</dbReference>
<evidence type="ECO:0000256" key="1">
    <source>
        <dbReference type="ARBA" id="ARBA00010443"/>
    </source>
</evidence>
<comment type="similarity">
    <text evidence="1 9">Belongs to the bacterial/plant glucose-1-phosphate adenylyltransferase family.</text>
</comment>
<dbReference type="UniPathway" id="UPA00164"/>
<dbReference type="Gene3D" id="3.90.550.10">
    <property type="entry name" value="Spore Coat Polysaccharide Biosynthesis Protein SpsA, Chain A"/>
    <property type="match status" value="1"/>
</dbReference>
<evidence type="ECO:0000256" key="9">
    <source>
        <dbReference type="HAMAP-Rule" id="MF_00624"/>
    </source>
</evidence>
<evidence type="ECO:0000256" key="10">
    <source>
        <dbReference type="SAM" id="MobiDB-lite"/>
    </source>
</evidence>
<dbReference type="Pfam" id="PF24894">
    <property type="entry name" value="Hexapep_GlmU"/>
    <property type="match status" value="1"/>
</dbReference>
<evidence type="ECO:0000256" key="8">
    <source>
        <dbReference type="ARBA" id="ARBA00023277"/>
    </source>
</evidence>
<dbReference type="InterPro" id="IPR023049">
    <property type="entry name" value="GlgC_bac"/>
</dbReference>
<organism evidence="13 14">
    <name type="scientific">Stieleria bergensis</name>
    <dbReference type="NCBI Taxonomy" id="2528025"/>
    <lineage>
        <taxon>Bacteria</taxon>
        <taxon>Pseudomonadati</taxon>
        <taxon>Planctomycetota</taxon>
        <taxon>Planctomycetia</taxon>
        <taxon>Pirellulales</taxon>
        <taxon>Pirellulaceae</taxon>
        <taxon>Stieleria</taxon>
    </lineage>
</organism>
<evidence type="ECO:0000313" key="14">
    <source>
        <dbReference type="Proteomes" id="UP000315003"/>
    </source>
</evidence>
<feature type="site" description="Could play a key role in the communication between the regulatory and the substrate sites" evidence="9">
    <location>
        <position position="97"/>
    </location>
</feature>
<dbReference type="PROSITE" id="PS00808">
    <property type="entry name" value="ADP_GLC_PYROPHOSPH_1"/>
    <property type="match status" value="1"/>
</dbReference>
<feature type="binding site" evidence="9">
    <location>
        <position position="163"/>
    </location>
    <ligand>
        <name>alpha-D-glucose 1-phosphate</name>
        <dbReference type="ChEBI" id="CHEBI:58601"/>
    </ligand>
</feature>
<proteinExistence type="inferred from homology"/>
<evidence type="ECO:0000256" key="3">
    <source>
        <dbReference type="ARBA" id="ARBA00022679"/>
    </source>
</evidence>
<evidence type="ECO:0000259" key="12">
    <source>
        <dbReference type="Pfam" id="PF24894"/>
    </source>
</evidence>
<keyword evidence="7 9" id="KW-0320">Glycogen biosynthesis</keyword>
<protein>
    <recommendedName>
        <fullName evidence="9">Glucose-1-phosphate adenylyltransferase</fullName>
        <ecNumber evidence="9">2.7.7.27</ecNumber>
    </recommendedName>
    <alternativeName>
        <fullName evidence="9">ADP-glucose pyrophosphorylase</fullName>
        <shortName evidence="9">ADPGlc PPase</shortName>
    </alternativeName>
    <alternativeName>
        <fullName evidence="9">ADP-glucose synthase</fullName>
    </alternativeName>
</protein>
<reference evidence="13 14" key="1">
    <citation type="submission" date="2019-02" db="EMBL/GenBank/DDBJ databases">
        <title>Deep-cultivation of Planctomycetes and their phenomic and genomic characterization uncovers novel biology.</title>
        <authorList>
            <person name="Wiegand S."/>
            <person name="Jogler M."/>
            <person name="Boedeker C."/>
            <person name="Pinto D."/>
            <person name="Vollmers J."/>
            <person name="Rivas-Marin E."/>
            <person name="Kohn T."/>
            <person name="Peeters S.H."/>
            <person name="Heuer A."/>
            <person name="Rast P."/>
            <person name="Oberbeckmann S."/>
            <person name="Bunk B."/>
            <person name="Jeske O."/>
            <person name="Meyerdierks A."/>
            <person name="Storesund J.E."/>
            <person name="Kallscheuer N."/>
            <person name="Luecker S."/>
            <person name="Lage O.M."/>
            <person name="Pohl T."/>
            <person name="Merkel B.J."/>
            <person name="Hornburger P."/>
            <person name="Mueller R.-W."/>
            <person name="Bruemmer F."/>
            <person name="Labrenz M."/>
            <person name="Spormann A.M."/>
            <person name="Op den Camp H."/>
            <person name="Overmann J."/>
            <person name="Amann R."/>
            <person name="Jetten M.S.M."/>
            <person name="Mascher T."/>
            <person name="Medema M.H."/>
            <person name="Devos D.P."/>
            <person name="Kaster A.-K."/>
            <person name="Ovreas L."/>
            <person name="Rohde M."/>
            <person name="Galperin M.Y."/>
            <person name="Jogler C."/>
        </authorList>
    </citation>
    <scope>NUCLEOTIDE SEQUENCE [LARGE SCALE GENOMIC DNA]</scope>
    <source>
        <strain evidence="13 14">SV_7m_r</strain>
    </source>
</reference>
<dbReference type="InterPro" id="IPR011004">
    <property type="entry name" value="Trimer_LpxA-like_sf"/>
</dbReference>
<dbReference type="Gene3D" id="2.160.10.10">
    <property type="entry name" value="Hexapeptide repeat proteins"/>
    <property type="match status" value="1"/>
</dbReference>
<name>A0A517SP98_9BACT</name>
<comment type="function">
    <text evidence="9">Involved in the biosynthesis of ADP-glucose, a building block required for the elongation reactions to produce glycogen. Catalyzes the reaction between ATP and alpha-D-glucose 1-phosphate (G1P) to produce pyrophosphate and ADP-Glc.</text>
</comment>
<dbReference type="SUPFAM" id="SSF51161">
    <property type="entry name" value="Trimeric LpxA-like enzymes"/>
    <property type="match status" value="1"/>
</dbReference>
<dbReference type="AlphaFoldDB" id="A0A517SP98"/>
<dbReference type="InterPro" id="IPR029044">
    <property type="entry name" value="Nucleotide-diphossugar_trans"/>
</dbReference>
<evidence type="ECO:0000256" key="4">
    <source>
        <dbReference type="ARBA" id="ARBA00022695"/>
    </source>
</evidence>
<comment type="subunit">
    <text evidence="9">Homotetramer.</text>
</comment>
<dbReference type="CDD" id="cd02508">
    <property type="entry name" value="ADP_Glucose_PP"/>
    <property type="match status" value="1"/>
</dbReference>
<keyword evidence="3 9" id="KW-0808">Transferase</keyword>
<keyword evidence="2 9" id="KW-0321">Glycogen metabolism</keyword>
<feature type="binding site" evidence="9">
    <location>
        <position position="196"/>
    </location>
    <ligand>
        <name>alpha-D-glucose 1-phosphate</name>
        <dbReference type="ChEBI" id="CHEBI:58601"/>
    </ligand>
</feature>
<evidence type="ECO:0000256" key="5">
    <source>
        <dbReference type="ARBA" id="ARBA00022741"/>
    </source>
</evidence>
<feature type="binding site" evidence="9">
    <location>
        <position position="98"/>
    </location>
    <ligand>
        <name>alpha-D-glucose 1-phosphate</name>
        <dbReference type="ChEBI" id="CHEBI:58601"/>
    </ligand>
</feature>
<dbReference type="PANTHER" id="PTHR43523:SF2">
    <property type="entry name" value="GLUCOSE-1-PHOSPHATE ADENYLYLTRANSFERASE"/>
    <property type="match status" value="1"/>
</dbReference>
<feature type="site" description="Could play a key role in the communication between the regulatory and the substrate sites" evidence="9">
    <location>
        <position position="58"/>
    </location>
</feature>
<accession>A0A517SP98</accession>
<feature type="domain" description="Nucleotidyl transferase" evidence="11">
    <location>
        <begin position="6"/>
        <end position="270"/>
    </location>
</feature>
<dbReference type="Proteomes" id="UP000315003">
    <property type="component" value="Chromosome"/>
</dbReference>
<dbReference type="EMBL" id="CP036272">
    <property type="protein sequence ID" value="QDT57945.1"/>
    <property type="molecule type" value="Genomic_DNA"/>
</dbReference>
<feature type="domain" description="Glucose-1-phosphate adenylyltransferase/Bifunctional protein GlmU-like C-terminal hexapeptide" evidence="12">
    <location>
        <begin position="294"/>
        <end position="401"/>
    </location>
</feature>
<evidence type="ECO:0000313" key="13">
    <source>
        <dbReference type="EMBL" id="QDT57945.1"/>
    </source>
</evidence>
<dbReference type="InterPro" id="IPR011831">
    <property type="entry name" value="ADP-Glc_PPase"/>
</dbReference>
<dbReference type="InterPro" id="IPR005835">
    <property type="entry name" value="NTP_transferase_dom"/>
</dbReference>
<dbReference type="PROSITE" id="PS00810">
    <property type="entry name" value="ADP_GLC_PYROPHOSPH_3"/>
    <property type="match status" value="1"/>
</dbReference>
<dbReference type="PROSITE" id="PS00809">
    <property type="entry name" value="ADP_GLC_PYROPHOSPH_2"/>
    <property type="match status" value="1"/>
</dbReference>
<evidence type="ECO:0000256" key="6">
    <source>
        <dbReference type="ARBA" id="ARBA00022840"/>
    </source>
</evidence>
<evidence type="ECO:0000256" key="7">
    <source>
        <dbReference type="ARBA" id="ARBA00023056"/>
    </source>
</evidence>
<dbReference type="SUPFAM" id="SSF53448">
    <property type="entry name" value="Nucleotide-diphospho-sugar transferases"/>
    <property type="match status" value="1"/>
</dbReference>
<dbReference type="CDD" id="cd04651">
    <property type="entry name" value="LbH_G1P_AT_C"/>
    <property type="match status" value="1"/>
</dbReference>
<sequence length="436" mass="48662">MRDILTVILAGGRGSRLEPLTRDRAKPAVPFGGLYRIIDFVLSNCLNSQMRRLLLLTQYKAQSLDRHINLAWRQYFCRELGEFVDVVPPQQRLAGDWYSGTADAVYQNIYAIERESPEEVMILAGDHIYKMNYGPMVEYHRQQGADITIGALRVGIEQARQFGVMQVDADQRVIGFEEKPQHPTPLPENPSLCLASMGIYVFNARFLYERLCADATQPGSNHDFGKDIIPRAIQDSVVCAYPFLDENRKMDAYWRDVGTIDAYYEASMDLISIDPQLNLYDDHWPMRAYQPNLPPPKFVFGSEGGSTRRGVAMDSMVCQGAIISGGEVARSIIGPGVRVNSYSSVQDSILFDDVCVGRRSQLRGVIIDKGVQIPPETSIGFDPELDAARGFQVTDSGLVVISRDHEITPQPSAVPAPKSTRIVRSTEQSAKELPID</sequence>
<dbReference type="InterPro" id="IPR056818">
    <property type="entry name" value="GlmU/GlgC-like_hexapep"/>
</dbReference>
<gene>
    <name evidence="13" type="primary">glgC_1</name>
    <name evidence="9" type="synonym">glgC</name>
    <name evidence="13" type="ORF">SV7mr_04330</name>
</gene>
<dbReference type="NCBIfam" id="NF001947">
    <property type="entry name" value="PRK00725.1"/>
    <property type="match status" value="1"/>
</dbReference>
<feature type="region of interest" description="Disordered" evidence="10">
    <location>
        <begin position="408"/>
        <end position="436"/>
    </location>
</feature>
<dbReference type="OrthoDB" id="9801810at2"/>
<feature type="binding site" evidence="9">
    <location>
        <begin position="178"/>
        <end position="179"/>
    </location>
    <ligand>
        <name>alpha-D-glucose 1-phosphate</name>
        <dbReference type="ChEBI" id="CHEBI:58601"/>
    </ligand>
</feature>
<comment type="pathway">
    <text evidence="9">Glycan biosynthesis; glycogen biosynthesis.</text>
</comment>
<comment type="catalytic activity">
    <reaction evidence="9">
        <text>alpha-D-glucose 1-phosphate + ATP + H(+) = ADP-alpha-D-glucose + diphosphate</text>
        <dbReference type="Rhea" id="RHEA:12120"/>
        <dbReference type="ChEBI" id="CHEBI:15378"/>
        <dbReference type="ChEBI" id="CHEBI:30616"/>
        <dbReference type="ChEBI" id="CHEBI:33019"/>
        <dbReference type="ChEBI" id="CHEBI:57498"/>
        <dbReference type="ChEBI" id="CHEBI:58601"/>
        <dbReference type="EC" id="2.7.7.27"/>
    </reaction>
</comment>
<dbReference type="Pfam" id="PF00483">
    <property type="entry name" value="NTP_transferase"/>
    <property type="match status" value="1"/>
</dbReference>